<proteinExistence type="predicted"/>
<dbReference type="SUPFAM" id="SSF51735">
    <property type="entry name" value="NAD(P)-binding Rossmann-fold domains"/>
    <property type="match status" value="1"/>
</dbReference>
<evidence type="ECO:0000313" key="3">
    <source>
        <dbReference type="Proteomes" id="UP000813444"/>
    </source>
</evidence>
<gene>
    <name evidence="2" type="ORF">B0I35DRAFT_472554</name>
</gene>
<dbReference type="PANTHER" id="PTHR43157:SF61">
    <property type="entry name" value="DEHYDROGENASE_REDUCTASE FAMILY PROTEIN, PUTATIVE (AFU_ORTHOLOGUE AFUA_3G01250)-RELATED"/>
    <property type="match status" value="1"/>
</dbReference>
<dbReference type="Proteomes" id="UP000813444">
    <property type="component" value="Unassembled WGS sequence"/>
</dbReference>
<dbReference type="EMBL" id="JAGPNK010000001">
    <property type="protein sequence ID" value="KAH7327782.1"/>
    <property type="molecule type" value="Genomic_DNA"/>
</dbReference>
<evidence type="ECO:0000256" key="1">
    <source>
        <dbReference type="ARBA" id="ARBA00023002"/>
    </source>
</evidence>
<dbReference type="InterPro" id="IPR036291">
    <property type="entry name" value="NAD(P)-bd_dom_sf"/>
</dbReference>
<comment type="caution">
    <text evidence="2">The sequence shown here is derived from an EMBL/GenBank/DDBJ whole genome shotgun (WGS) entry which is preliminary data.</text>
</comment>
<keyword evidence="1" id="KW-0560">Oxidoreductase</keyword>
<dbReference type="PANTHER" id="PTHR43157">
    <property type="entry name" value="PHOSPHATIDYLINOSITOL-GLYCAN BIOSYNTHESIS CLASS F PROTEIN-RELATED"/>
    <property type="match status" value="1"/>
</dbReference>
<dbReference type="AlphaFoldDB" id="A0A8K0T4A3"/>
<dbReference type="Pfam" id="PF00106">
    <property type="entry name" value="adh_short"/>
    <property type="match status" value="1"/>
</dbReference>
<dbReference type="InterPro" id="IPR002347">
    <property type="entry name" value="SDR_fam"/>
</dbReference>
<organism evidence="2 3">
    <name type="scientific">Stachybotrys elegans</name>
    <dbReference type="NCBI Taxonomy" id="80388"/>
    <lineage>
        <taxon>Eukaryota</taxon>
        <taxon>Fungi</taxon>
        <taxon>Dikarya</taxon>
        <taxon>Ascomycota</taxon>
        <taxon>Pezizomycotina</taxon>
        <taxon>Sordariomycetes</taxon>
        <taxon>Hypocreomycetidae</taxon>
        <taxon>Hypocreales</taxon>
        <taxon>Stachybotryaceae</taxon>
        <taxon>Stachybotrys</taxon>
    </lineage>
</organism>
<evidence type="ECO:0000313" key="2">
    <source>
        <dbReference type="EMBL" id="KAH7327782.1"/>
    </source>
</evidence>
<accession>A0A8K0T4A3</accession>
<dbReference type="GO" id="GO:0016491">
    <property type="term" value="F:oxidoreductase activity"/>
    <property type="evidence" value="ECO:0007669"/>
    <property type="project" value="UniProtKB-KW"/>
</dbReference>
<protein>
    <submittedName>
        <fullName evidence="2">Short chain dehydrogenase/ reductase</fullName>
    </submittedName>
</protein>
<sequence length="298" mass="32081">MTARDFTKLLRELPILATKEYCRGKTFIVTGANVGLGREASRHLVSLEASRVIMAVRNVSAGEEAKASIEASTGVGGVAQVWKLDLSSYDSVKAFAAKAVSELDRIDACIHNAAVAETKNVVAEGHFIGITVNVIGTHLLGMLLFPKMKEDAKKFNSTPHMAFVSSGAGFGEGMKEAFDAMQDDPISGIDRGTVPFTITYPITKLLETLSVRHLARLLPVSDTGVIINIVCPGICETELGRHSPPEFKDHLQHLHKTVGRTADHGSRTLLHGAVAGVDSHGRYLDTCEFGEYVIPFVA</sequence>
<dbReference type="OrthoDB" id="542013at2759"/>
<dbReference type="PRINTS" id="PR00081">
    <property type="entry name" value="GDHRDH"/>
</dbReference>
<name>A0A8K0T4A3_9HYPO</name>
<reference evidence="2" key="1">
    <citation type="journal article" date="2021" name="Nat. Commun.">
        <title>Genetic determinants of endophytism in the Arabidopsis root mycobiome.</title>
        <authorList>
            <person name="Mesny F."/>
            <person name="Miyauchi S."/>
            <person name="Thiergart T."/>
            <person name="Pickel B."/>
            <person name="Atanasova L."/>
            <person name="Karlsson M."/>
            <person name="Huettel B."/>
            <person name="Barry K.W."/>
            <person name="Haridas S."/>
            <person name="Chen C."/>
            <person name="Bauer D."/>
            <person name="Andreopoulos W."/>
            <person name="Pangilinan J."/>
            <person name="LaButti K."/>
            <person name="Riley R."/>
            <person name="Lipzen A."/>
            <person name="Clum A."/>
            <person name="Drula E."/>
            <person name="Henrissat B."/>
            <person name="Kohler A."/>
            <person name="Grigoriev I.V."/>
            <person name="Martin F.M."/>
            <person name="Hacquard S."/>
        </authorList>
    </citation>
    <scope>NUCLEOTIDE SEQUENCE</scope>
    <source>
        <strain evidence="2">MPI-CAGE-CH-0235</strain>
    </source>
</reference>
<dbReference type="Gene3D" id="3.40.50.720">
    <property type="entry name" value="NAD(P)-binding Rossmann-like Domain"/>
    <property type="match status" value="1"/>
</dbReference>
<keyword evidence="3" id="KW-1185">Reference proteome</keyword>